<feature type="compositionally biased region" description="Pro residues" evidence="1">
    <location>
        <begin position="1570"/>
        <end position="1584"/>
    </location>
</feature>
<feature type="region of interest" description="Disordered" evidence="1">
    <location>
        <begin position="421"/>
        <end position="479"/>
    </location>
</feature>
<name>A0A1D8PD43_CANAL</name>
<feature type="compositionally biased region" description="Polar residues" evidence="1">
    <location>
        <begin position="570"/>
        <end position="596"/>
    </location>
</feature>
<feature type="compositionally biased region" description="Polar residues" evidence="1">
    <location>
        <begin position="1454"/>
        <end position="1481"/>
    </location>
</feature>
<dbReference type="InParanoid" id="A0A1D8PD43"/>
<dbReference type="GO" id="GO:0036180">
    <property type="term" value="P:filamentous growth of a population of unicellular organisms in response to biotic stimulus"/>
    <property type="evidence" value="ECO:0000315"/>
    <property type="project" value="CGD"/>
</dbReference>
<feature type="compositionally biased region" description="Basic and acidic residues" evidence="1">
    <location>
        <begin position="1349"/>
        <end position="1358"/>
    </location>
</feature>
<dbReference type="KEGG" id="cal:CAALFM_C103860CA"/>
<feature type="compositionally biased region" description="Low complexity" evidence="1">
    <location>
        <begin position="1549"/>
        <end position="1569"/>
    </location>
</feature>
<feature type="compositionally biased region" description="Low complexity" evidence="1">
    <location>
        <begin position="438"/>
        <end position="476"/>
    </location>
</feature>
<feature type="compositionally biased region" description="Low complexity" evidence="1">
    <location>
        <begin position="1429"/>
        <end position="1440"/>
    </location>
</feature>
<dbReference type="PANTHER" id="PTHR12751:SF18">
    <property type="entry name" value="PHOSPHATASE AND ACTIN REGULATOR 1"/>
    <property type="match status" value="1"/>
</dbReference>
<feature type="compositionally biased region" description="Polar residues" evidence="1">
    <location>
        <begin position="56"/>
        <end position="86"/>
    </location>
</feature>
<protein>
    <submittedName>
        <fullName evidence="3">Bni4p</fullName>
    </submittedName>
</protein>
<feature type="compositionally biased region" description="Acidic residues" evidence="1">
    <location>
        <begin position="1368"/>
        <end position="1377"/>
    </location>
</feature>
<feature type="region of interest" description="Disordered" evidence="1">
    <location>
        <begin position="1314"/>
        <end position="1508"/>
    </location>
</feature>
<dbReference type="PANTHER" id="PTHR12751">
    <property type="entry name" value="PHOSPHATASE AND ACTIN REGULATOR PHACTR"/>
    <property type="match status" value="1"/>
</dbReference>
<feature type="compositionally biased region" description="Polar residues" evidence="1">
    <location>
        <begin position="547"/>
        <end position="556"/>
    </location>
</feature>
<feature type="compositionally biased region" description="Pro residues" evidence="1">
    <location>
        <begin position="503"/>
        <end position="514"/>
    </location>
</feature>
<organism evidence="3 4">
    <name type="scientific">Candida albicans (strain SC5314 / ATCC MYA-2876)</name>
    <name type="common">Yeast</name>
    <dbReference type="NCBI Taxonomy" id="237561"/>
    <lineage>
        <taxon>Eukaryota</taxon>
        <taxon>Fungi</taxon>
        <taxon>Dikarya</taxon>
        <taxon>Ascomycota</taxon>
        <taxon>Saccharomycotina</taxon>
        <taxon>Pichiomycetes</taxon>
        <taxon>Debaryomycetaceae</taxon>
        <taxon>Candida/Lodderomyces clade</taxon>
        <taxon>Candida</taxon>
    </lineage>
</organism>
<feature type="compositionally biased region" description="Polar residues" evidence="1">
    <location>
        <begin position="637"/>
        <end position="652"/>
    </location>
</feature>
<dbReference type="VEuPathDB" id="FungiDB:C1_03860C_A"/>
<feature type="compositionally biased region" description="Polar residues" evidence="1">
    <location>
        <begin position="353"/>
        <end position="365"/>
    </location>
</feature>
<feature type="compositionally biased region" description="Basic residues" evidence="1">
    <location>
        <begin position="601"/>
        <end position="618"/>
    </location>
</feature>
<evidence type="ECO:0000256" key="1">
    <source>
        <dbReference type="SAM" id="MobiDB-lite"/>
    </source>
</evidence>
<dbReference type="Proteomes" id="UP000000559">
    <property type="component" value="Chromosome 1"/>
</dbReference>
<feature type="region of interest" description="Disordered" evidence="1">
    <location>
        <begin position="910"/>
        <end position="955"/>
    </location>
</feature>
<dbReference type="GO" id="GO:0030447">
    <property type="term" value="P:filamentous growth"/>
    <property type="evidence" value="ECO:0000315"/>
    <property type="project" value="CGD"/>
</dbReference>
<dbReference type="RefSeq" id="XP_711953.2">
    <property type="nucleotide sequence ID" value="XM_706860.2"/>
</dbReference>
<evidence type="ECO:0000313" key="2">
    <source>
        <dbReference type="CGD" id="CAL0000191087"/>
    </source>
</evidence>
<dbReference type="EMBL" id="CP017623">
    <property type="protein sequence ID" value="AOW26062.1"/>
    <property type="molecule type" value="Genomic_DNA"/>
</dbReference>
<feature type="compositionally biased region" description="Low complexity" evidence="1">
    <location>
        <begin position="694"/>
        <end position="703"/>
    </location>
</feature>
<dbReference type="GO" id="GO:0005935">
    <property type="term" value="C:cellular bud neck"/>
    <property type="evidence" value="ECO:0000314"/>
    <property type="project" value="CGD"/>
</dbReference>
<dbReference type="GO" id="GO:0003779">
    <property type="term" value="F:actin binding"/>
    <property type="evidence" value="ECO:0000318"/>
    <property type="project" value="GO_Central"/>
</dbReference>
<feature type="compositionally biased region" description="Polar residues" evidence="1">
    <location>
        <begin position="1163"/>
        <end position="1179"/>
    </location>
</feature>
<dbReference type="eggNOG" id="KOG4339">
    <property type="taxonomic scope" value="Eukaryota"/>
</dbReference>
<feature type="compositionally biased region" description="Low complexity" evidence="1">
    <location>
        <begin position="380"/>
        <end position="397"/>
    </location>
</feature>
<feature type="compositionally biased region" description="Basic and acidic residues" evidence="1">
    <location>
        <begin position="1268"/>
        <end position="1286"/>
    </location>
</feature>
<feature type="region of interest" description="Disordered" evidence="1">
    <location>
        <begin position="1163"/>
        <end position="1237"/>
    </location>
</feature>
<feature type="compositionally biased region" description="Low complexity" evidence="1">
    <location>
        <begin position="331"/>
        <end position="340"/>
    </location>
</feature>
<feature type="region of interest" description="Disordered" evidence="1">
    <location>
        <begin position="121"/>
        <end position="141"/>
    </location>
</feature>
<evidence type="ECO:0000313" key="4">
    <source>
        <dbReference type="Proteomes" id="UP000000559"/>
    </source>
</evidence>
<sequence>MADSTFDEFFDNDFYSAPTSINNSKNHVKNVRNSIQIKHSMSSRSLNEFTKDIPPSATTGSITTKSNTQTNPSSSKAGNTSGSTRTSIIKASPSLKALESILNEKNKQYNTANTNIIEEVEEETEETEKVGKAKNHSQGLHSLSPPILFNYNNSNNRESVQTFETAIESLNEDDTLAVLSTNTSNSIGNNSNNNNNSNGYPLTTKTSKSSSVNSHKYNKSSISTISESGYSTDDTPIISQPLTFQSFTPHSFESPQLKMVDITEESNFENENSNSTITTNTIMAKNESKNNLFCGVSDGGVDVGSAGGGAQYNKNKFNANFSNKQIKENFHSSSQQSFQQQEHHHQPSFHQSPLNSTDQQMSPKSSEPLHPPRHVKHPTDTTTNTTTNNNNPFYNTTSHSNQNNLFNKNVSIPLNQPAYPGNNTTTTTNTNNHHHNKSNSYNNNYNIIRTVSNNSNSNMSLDSNFSSHSPSNNNSSRPKIVCKSKSMLTVLTNDNDSMSSSHTPPPRSPLPPQPTNDSVSLGSPHKRPSQPRSNSSYSIMKGKFNRKNSNTTTSTDFHPENKTLSHKRSNTLNDFSKLNKEQQPSSGVLPSTASTNSKSSNGKKKFSFKSLFKSKSKSHSLNESNSSISSEPKKMTSKSYSTPNMQMLSEQPKSIDDVEDTTNNEQSTKSESKAPLPTKTNTSFMNRFKKNKSSDSLNKLGSSHQQSGLKKGVSNSNPSLSSLNGNKPVVNSTNNNNLIQPNEEHSKFGLSAPPVNRNSFNFIREVSEDSVYIGDQNDDIEDEHSGEEDIKPSKKRQGYKDVGNIHNNSDDEEDDDNVDRLSNFKSIERGQERGASDDDDDDDDQEKEKDFDYYDAQNLTEDPPKKLSSGNKYGEEISLIPPLIDSNQFGSPFKVNYQSSPKSIDLKREAQHTNTNDDDDNSSPLQRTIKRFSGPPTSSSLIPIKPPSPIRYPQQQTNNNVHVTEDKPNTQLLGEALFPKSLNAHEVESIVSLERSRSMKSVKSNKRSSFVNYDGSDDNIVHYVGPISKPTTGNNGNNGITRSNSILKNSTSRKSNLNEELKMNSIDGTVSGTTNNNINNIDTSGNFKVINDTTTTNNDTFTTITDIGPSGGAIGQNILGSNNGFGDNSGIDTGDDDLMEFSEFIDVENMNFLDSPIRGSPINNNGKFMQSSTTPSSPLANYHFDNDSINKLQQQEEESQSQGKIVDQSTPEPPVIVINKDNLDDKPTTMESKLNSIPVITIPDKETIDISNKDSIDSKTPTSSPLSMKHDDSPKTSVEEKDDDQHQTSNEKANNNDIIDDQVIIASPILESAYRIKSQRSENGKFTKQNRPISMSFKGMNAPSFTGKLKKEALRSSDSHQSFNINFNDDDDGDDDSSLSVGGGFGSSSEDEDDDAYSFEQGNEISSASRFYNTNDDYIENKENRVPGSAHTNNSNSTANDKVSPLIPPPPTNSQPNIIAQPQSPAPSTKSSVFSPKQSNDINKKPLNQPPPPPSSSPPQTQQHFSLQPLKKFTHNKIPSISDQSSINSESSPRSFTSMISKKWGNRKNNNYNPSNSPNSNSSPKFNSIPPRPAPPPPPPPPPQVGKLQITNGVRFSSRIILYDTYNEDEYDRHPDTATCNQLTPLLAQQIKDELNSFKSEMEIHVESKCYTHFF</sequence>
<dbReference type="OrthoDB" id="5563016at2759"/>
<dbReference type="CGD" id="CAL0000191087">
    <property type="gene designation" value="BNI4"/>
</dbReference>
<feature type="region of interest" description="Disordered" evidence="1">
    <location>
        <begin position="1251"/>
        <end position="1301"/>
    </location>
</feature>
<feature type="compositionally biased region" description="Low complexity" evidence="1">
    <location>
        <begin position="422"/>
        <end position="431"/>
    </location>
</feature>
<feature type="compositionally biased region" description="Polar residues" evidence="1">
    <location>
        <begin position="1400"/>
        <end position="1416"/>
    </location>
</feature>
<feature type="region of interest" description="Disordered" evidence="1">
    <location>
        <begin position="41"/>
        <end position="86"/>
    </location>
</feature>
<feature type="region of interest" description="Disordered" evidence="1">
    <location>
        <begin position="330"/>
        <end position="403"/>
    </location>
</feature>
<reference evidence="3 4" key="2">
    <citation type="journal article" date="2007" name="Genome Biol.">
        <title>Assembly of the Candida albicans genome into sixteen supercontigs aligned on the eight chromosomes.</title>
        <authorList>
            <person name="van het Hoog M."/>
            <person name="Rast T.J."/>
            <person name="Martchenko M."/>
            <person name="Grindle S."/>
            <person name="Dignard D."/>
            <person name="Hogues H."/>
            <person name="Cuomo C."/>
            <person name="Berriman M."/>
            <person name="Scherer S."/>
            <person name="Magee B.B."/>
            <person name="Whiteway M."/>
            <person name="Chibana H."/>
            <person name="Nantel A."/>
            <person name="Magee P.T."/>
        </authorList>
    </citation>
    <scope>GENOME REANNOTATION</scope>
    <source>
        <strain evidence="4">SC5314 / ATCC MYA-2876</strain>
    </source>
</reference>
<feature type="region of interest" description="Disordered" evidence="1">
    <location>
        <begin position="493"/>
        <end position="752"/>
    </location>
</feature>
<evidence type="ECO:0000313" key="3">
    <source>
        <dbReference type="EMBL" id="AOW26062.1"/>
    </source>
</evidence>
<accession>A0A1D8PD43</accession>
<feature type="region of interest" description="Disordered" evidence="1">
    <location>
        <begin position="776"/>
        <end position="872"/>
    </location>
</feature>
<dbReference type="AlphaFoldDB" id="A0A1D8PD43"/>
<proteinExistence type="predicted"/>
<dbReference type="GO" id="GO:0009267">
    <property type="term" value="P:cellular response to starvation"/>
    <property type="evidence" value="ECO:0000315"/>
    <property type="project" value="CGD"/>
</dbReference>
<dbReference type="GeneID" id="3646406"/>
<reference evidence="3 4" key="1">
    <citation type="journal article" date="2004" name="Proc. Natl. Acad. Sci. U.S.A.">
        <title>The diploid genome sequence of Candida albicans.</title>
        <authorList>
            <person name="Jones T."/>
            <person name="Federspiel N.A."/>
            <person name="Chibana H."/>
            <person name="Dungan J."/>
            <person name="Kalman S."/>
            <person name="Magee B.B."/>
            <person name="Newport G."/>
            <person name="Thorstenson Y.R."/>
            <person name="Agabian N."/>
            <person name="Magee P.T."/>
            <person name="Davis R.W."/>
            <person name="Scherer S."/>
        </authorList>
    </citation>
    <scope>NUCLEOTIDE SEQUENCE [LARGE SCALE GENOMIC DNA]</scope>
    <source>
        <strain evidence="4">SC5314 / ATCC MYA-2876</strain>
    </source>
</reference>
<gene>
    <name evidence="2 3" type="primary">BNI4</name>
    <name evidence="3" type="ordered locus">CAALFM_C103860CA</name>
    <name evidence="2" type="ordered locus">orf19.11937</name>
</gene>
<feature type="compositionally biased region" description="Pro residues" evidence="1">
    <location>
        <begin position="1488"/>
        <end position="1497"/>
    </location>
</feature>
<dbReference type="GO" id="GO:0036170">
    <property type="term" value="P:filamentous growth of a population of unicellular organisms in response to starvation"/>
    <property type="evidence" value="ECO:0000315"/>
    <property type="project" value="CGD"/>
</dbReference>
<dbReference type="GO" id="GO:0030036">
    <property type="term" value="P:actin cytoskeleton organization"/>
    <property type="evidence" value="ECO:0000318"/>
    <property type="project" value="GO_Central"/>
</dbReference>
<dbReference type="STRING" id="237561.A0A1D8PD43"/>
<keyword evidence="4" id="KW-1185">Reference proteome</keyword>
<feature type="compositionally biased region" description="Basic and acidic residues" evidence="1">
    <location>
        <begin position="826"/>
        <end position="836"/>
    </location>
</feature>
<feature type="compositionally biased region" description="Acidic residues" evidence="1">
    <location>
        <begin position="776"/>
        <end position="786"/>
    </location>
</feature>
<reference evidence="3 4" key="3">
    <citation type="journal article" date="2013" name="Genome Biol.">
        <title>Assembly of a phased diploid Candida albicans genome facilitates allele-specific measurements and provides a simple model for repeat and indel structure.</title>
        <authorList>
            <person name="Muzzey D."/>
            <person name="Schwartz K."/>
            <person name="Weissman J.S."/>
            <person name="Sherlock G."/>
        </authorList>
    </citation>
    <scope>NUCLEOTIDE SEQUENCE [LARGE SCALE GENOMIC DNA]</scope>
    <source>
        <strain evidence="4">SC5314 / ATCC MYA-2876</strain>
    </source>
</reference>
<feature type="compositionally biased region" description="Low complexity" evidence="1">
    <location>
        <begin position="711"/>
        <end position="737"/>
    </location>
</feature>
<feature type="region of interest" description="Disordered" evidence="1">
    <location>
        <begin position="181"/>
        <end position="216"/>
    </location>
</feature>
<feature type="region of interest" description="Disordered" evidence="1">
    <location>
        <begin position="1544"/>
        <end position="1588"/>
    </location>
</feature>
<feature type="compositionally biased region" description="Low complexity" evidence="1">
    <location>
        <begin position="619"/>
        <end position="630"/>
    </location>
</feature>